<evidence type="ECO:0000256" key="5">
    <source>
        <dbReference type="ARBA" id="ARBA00023004"/>
    </source>
</evidence>
<evidence type="ECO:0000256" key="6">
    <source>
        <dbReference type="ARBA" id="ARBA00023033"/>
    </source>
</evidence>
<dbReference type="RefSeq" id="XP_060283605.1">
    <property type="nucleotide sequence ID" value="XM_060432981.1"/>
</dbReference>
<dbReference type="GO" id="GO:0005506">
    <property type="term" value="F:iron ion binding"/>
    <property type="evidence" value="ECO:0007669"/>
    <property type="project" value="InterPro"/>
</dbReference>
<evidence type="ECO:0000256" key="2">
    <source>
        <dbReference type="ARBA" id="ARBA00022617"/>
    </source>
</evidence>
<dbReference type="GeneID" id="85316168"/>
<dbReference type="PRINTS" id="PR00359">
    <property type="entry name" value="BP450"/>
</dbReference>
<dbReference type="AlphaFoldDB" id="A0AAJ0C2A0"/>
<organism evidence="7 8">
    <name type="scientific">Phialemonium atrogriseum</name>
    <dbReference type="NCBI Taxonomy" id="1093897"/>
    <lineage>
        <taxon>Eukaryota</taxon>
        <taxon>Fungi</taxon>
        <taxon>Dikarya</taxon>
        <taxon>Ascomycota</taxon>
        <taxon>Pezizomycotina</taxon>
        <taxon>Sordariomycetes</taxon>
        <taxon>Sordariomycetidae</taxon>
        <taxon>Cephalothecales</taxon>
        <taxon>Cephalothecaceae</taxon>
        <taxon>Phialemonium</taxon>
    </lineage>
</organism>
<dbReference type="PANTHER" id="PTHR46696">
    <property type="entry name" value="P450, PUTATIVE (EUROFUNG)-RELATED"/>
    <property type="match status" value="1"/>
</dbReference>
<evidence type="ECO:0000313" key="7">
    <source>
        <dbReference type="EMBL" id="KAK1767392.1"/>
    </source>
</evidence>
<evidence type="ECO:0000256" key="1">
    <source>
        <dbReference type="ARBA" id="ARBA00010617"/>
    </source>
</evidence>
<dbReference type="Proteomes" id="UP001244011">
    <property type="component" value="Unassembled WGS sequence"/>
</dbReference>
<keyword evidence="4" id="KW-0560">Oxidoreductase</keyword>
<dbReference type="FunFam" id="1.10.630.10:FF:000018">
    <property type="entry name" value="Cytochrome P450 monooxygenase"/>
    <property type="match status" value="1"/>
</dbReference>
<gene>
    <name evidence="7" type="ORF">QBC33DRAFT_67481</name>
</gene>
<comment type="caution">
    <text evidence="7">The sequence shown here is derived from an EMBL/GenBank/DDBJ whole genome shotgun (WGS) entry which is preliminary data.</text>
</comment>
<sequence length="432" mass="47623">MRPVLTTSLNPSILRCQPARLFSITAARMTVDPPSFPFKRASGMEPPAEFARLRATDPVARIKLFDGSLAWLMTKYKDVTAVATDTRLSKERTRPGFPELNAGGKLAAKAKPTFVDMDAPDHMRQRSMVEMFFVPEHVKKLQPYIQKTVDDLLDAMKAKGCANGPVDLVKEFALPVPSYIIYTILGVPFNDLEFLTQQNSIRTNGSATAREASSASTELLKYLADLVEKRSKQPTDDLISKLVVEQVKPGHIQKDDAVQIAFLLLVAGNATMVNMIALGVVTLFQHPAQLAELKANPSLAPAFVEELCRYHTASAMAMKRTAKVDVEIGGKHIKAGEGIIASNQSANRDEDVFVDPDTFDMHRKWPAKNDPLGYGFGPHRCIAEHLAKAELITVFSTLFKKVPDLRLAVPVEKVNFTPLDRDVGVVDLPVTF</sequence>
<protein>
    <submittedName>
        <fullName evidence="7">Cytochrome P450 55A2</fullName>
    </submittedName>
</protein>
<name>A0AAJ0C2A0_9PEZI</name>
<dbReference type="GO" id="GO:0004497">
    <property type="term" value="F:monooxygenase activity"/>
    <property type="evidence" value="ECO:0007669"/>
    <property type="project" value="UniProtKB-KW"/>
</dbReference>
<dbReference type="InterPro" id="IPR036396">
    <property type="entry name" value="Cyt_P450_sf"/>
</dbReference>
<comment type="similarity">
    <text evidence="1">Belongs to the cytochrome P450 family.</text>
</comment>
<evidence type="ECO:0000256" key="3">
    <source>
        <dbReference type="ARBA" id="ARBA00022723"/>
    </source>
</evidence>
<evidence type="ECO:0000313" key="8">
    <source>
        <dbReference type="Proteomes" id="UP001244011"/>
    </source>
</evidence>
<keyword evidence="5" id="KW-0408">Iron</keyword>
<dbReference type="InterPro" id="IPR002397">
    <property type="entry name" value="Cyt_P450_B"/>
</dbReference>
<dbReference type="Pfam" id="PF00067">
    <property type="entry name" value="p450"/>
    <property type="match status" value="1"/>
</dbReference>
<dbReference type="PANTHER" id="PTHR46696:SF6">
    <property type="entry name" value="P450, PUTATIVE (EUROFUNG)-RELATED"/>
    <property type="match status" value="1"/>
</dbReference>
<dbReference type="Gene3D" id="1.10.630.10">
    <property type="entry name" value="Cytochrome P450"/>
    <property type="match status" value="1"/>
</dbReference>
<dbReference type="GO" id="GO:0020037">
    <property type="term" value="F:heme binding"/>
    <property type="evidence" value="ECO:0007669"/>
    <property type="project" value="InterPro"/>
</dbReference>
<dbReference type="EMBL" id="MU839008">
    <property type="protein sequence ID" value="KAK1767392.1"/>
    <property type="molecule type" value="Genomic_DNA"/>
</dbReference>
<dbReference type="GO" id="GO:0016705">
    <property type="term" value="F:oxidoreductase activity, acting on paired donors, with incorporation or reduction of molecular oxygen"/>
    <property type="evidence" value="ECO:0007669"/>
    <property type="project" value="InterPro"/>
</dbReference>
<evidence type="ECO:0000256" key="4">
    <source>
        <dbReference type="ARBA" id="ARBA00023002"/>
    </source>
</evidence>
<dbReference type="CDD" id="cd11030">
    <property type="entry name" value="CYP105-like"/>
    <property type="match status" value="1"/>
</dbReference>
<keyword evidence="6" id="KW-0503">Monooxygenase</keyword>
<dbReference type="SUPFAM" id="SSF48264">
    <property type="entry name" value="Cytochrome P450"/>
    <property type="match status" value="1"/>
</dbReference>
<accession>A0AAJ0C2A0</accession>
<keyword evidence="8" id="KW-1185">Reference proteome</keyword>
<reference evidence="7" key="1">
    <citation type="submission" date="2023-06" db="EMBL/GenBank/DDBJ databases">
        <title>Genome-scale phylogeny and comparative genomics of the fungal order Sordariales.</title>
        <authorList>
            <consortium name="Lawrence Berkeley National Laboratory"/>
            <person name="Hensen N."/>
            <person name="Bonometti L."/>
            <person name="Westerberg I."/>
            <person name="Brannstrom I.O."/>
            <person name="Guillou S."/>
            <person name="Cros-Aarteil S."/>
            <person name="Calhoun S."/>
            <person name="Haridas S."/>
            <person name="Kuo A."/>
            <person name="Mondo S."/>
            <person name="Pangilinan J."/>
            <person name="Riley R."/>
            <person name="Labutti K."/>
            <person name="Andreopoulos B."/>
            <person name="Lipzen A."/>
            <person name="Chen C."/>
            <person name="Yanf M."/>
            <person name="Daum C."/>
            <person name="Ng V."/>
            <person name="Clum A."/>
            <person name="Steindorff A."/>
            <person name="Ohm R."/>
            <person name="Martin F."/>
            <person name="Silar P."/>
            <person name="Natvig D."/>
            <person name="Lalanne C."/>
            <person name="Gautier V."/>
            <person name="Ament-Velasquez S.L."/>
            <person name="Kruys A."/>
            <person name="Hutchinson M.I."/>
            <person name="Powell A.J."/>
            <person name="Barry K."/>
            <person name="Miller A.N."/>
            <person name="Grigoriev I.V."/>
            <person name="Debuchy R."/>
            <person name="Gladieux P."/>
            <person name="Thoren M.H."/>
            <person name="Johannesson H."/>
        </authorList>
    </citation>
    <scope>NUCLEOTIDE SEQUENCE</scope>
    <source>
        <strain evidence="7">8032-3</strain>
    </source>
</reference>
<proteinExistence type="inferred from homology"/>
<keyword evidence="2" id="KW-0349">Heme</keyword>
<keyword evidence="3" id="KW-0479">Metal-binding</keyword>
<dbReference type="InterPro" id="IPR001128">
    <property type="entry name" value="Cyt_P450"/>
</dbReference>